<gene>
    <name evidence="9" type="ORF">NQ317_009026</name>
</gene>
<dbReference type="PRINTS" id="PR00332">
    <property type="entry name" value="HISTRIAD"/>
</dbReference>
<dbReference type="Gene3D" id="3.30.428.10">
    <property type="entry name" value="HIT-like"/>
    <property type="match status" value="1"/>
</dbReference>
<protein>
    <recommendedName>
        <fullName evidence="5">Adenosine 5'-monophosphoramidase HINT3</fullName>
    </recommendedName>
    <alternativeName>
        <fullName evidence="6">Histidine triad nucleotide-binding protein 3</fullName>
    </alternativeName>
</protein>
<dbReference type="PANTHER" id="PTHR12486">
    <property type="entry name" value="APRATAXIN-RELATED"/>
    <property type="match status" value="1"/>
</dbReference>
<proteinExistence type="inferred from homology"/>
<dbReference type="InterPro" id="IPR036265">
    <property type="entry name" value="HIT-like_sf"/>
</dbReference>
<keyword evidence="2" id="KW-0378">Hydrolase</keyword>
<feature type="short sequence motif" description="Histidine triad motif" evidence="7">
    <location>
        <begin position="99"/>
        <end position="103"/>
    </location>
</feature>
<evidence type="ECO:0000256" key="3">
    <source>
        <dbReference type="ARBA" id="ARBA00024472"/>
    </source>
</evidence>
<evidence type="ECO:0000313" key="9">
    <source>
        <dbReference type="EMBL" id="KAJ8962979.1"/>
    </source>
</evidence>
<comment type="similarity">
    <text evidence="4">Belongs to the HINT family.</text>
</comment>
<keyword evidence="10" id="KW-1185">Reference proteome</keyword>
<feature type="domain" description="HIT" evidence="8">
    <location>
        <begin position="7"/>
        <end position="113"/>
    </location>
</feature>
<accession>A0ABQ9IRU8</accession>
<reference evidence="9" key="1">
    <citation type="journal article" date="2023" name="Insect Mol. Biol.">
        <title>Genome sequencing provides insights into the evolution of gene families encoding plant cell wall-degrading enzymes in longhorned beetles.</title>
        <authorList>
            <person name="Shin N.R."/>
            <person name="Okamura Y."/>
            <person name="Kirsch R."/>
            <person name="Pauchet Y."/>
        </authorList>
    </citation>
    <scope>NUCLEOTIDE SEQUENCE</scope>
    <source>
        <strain evidence="9">MMC_N1</strain>
    </source>
</reference>
<sequence length="132" mass="15005">MMSADCIFCKIISGDIPGEIMYQGDELVIFKDKKPASKHHYLSVPRKHIVNINYLTSKDHKDLLNKLVEKGKQVLADNKGNVDDIRMGFHCPPFNSISHLHLHVISPISDMSFLSGIIFKPNTWWFQSVLVA</sequence>
<organism evidence="9 10">
    <name type="scientific">Molorchus minor</name>
    <dbReference type="NCBI Taxonomy" id="1323400"/>
    <lineage>
        <taxon>Eukaryota</taxon>
        <taxon>Metazoa</taxon>
        <taxon>Ecdysozoa</taxon>
        <taxon>Arthropoda</taxon>
        <taxon>Hexapoda</taxon>
        <taxon>Insecta</taxon>
        <taxon>Pterygota</taxon>
        <taxon>Neoptera</taxon>
        <taxon>Endopterygota</taxon>
        <taxon>Coleoptera</taxon>
        <taxon>Polyphaga</taxon>
        <taxon>Cucujiformia</taxon>
        <taxon>Chrysomeloidea</taxon>
        <taxon>Cerambycidae</taxon>
        <taxon>Lamiinae</taxon>
        <taxon>Monochamini</taxon>
        <taxon>Molorchus</taxon>
    </lineage>
</organism>
<keyword evidence="1" id="KW-0547">Nucleotide-binding</keyword>
<evidence type="ECO:0000256" key="7">
    <source>
        <dbReference type="PROSITE-ProRule" id="PRU00464"/>
    </source>
</evidence>
<evidence type="ECO:0000256" key="5">
    <source>
        <dbReference type="ARBA" id="ARBA00039802"/>
    </source>
</evidence>
<dbReference type="PANTHER" id="PTHR12486:SF5">
    <property type="entry name" value="ADENOSINE 5'-MONOPHOSPHORAMIDASE HINT3"/>
    <property type="match status" value="1"/>
</dbReference>
<evidence type="ECO:0000313" key="10">
    <source>
        <dbReference type="Proteomes" id="UP001162164"/>
    </source>
</evidence>
<dbReference type="InterPro" id="IPR001310">
    <property type="entry name" value="Histidine_triad_HIT"/>
</dbReference>
<dbReference type="PROSITE" id="PS51084">
    <property type="entry name" value="HIT_2"/>
    <property type="match status" value="1"/>
</dbReference>
<evidence type="ECO:0000259" key="8">
    <source>
        <dbReference type="PROSITE" id="PS51084"/>
    </source>
</evidence>
<dbReference type="EMBL" id="JAPWTJ010003092">
    <property type="protein sequence ID" value="KAJ8962979.1"/>
    <property type="molecule type" value="Genomic_DNA"/>
</dbReference>
<evidence type="ECO:0000256" key="4">
    <source>
        <dbReference type="ARBA" id="ARBA00025764"/>
    </source>
</evidence>
<comment type="catalytic activity">
    <reaction evidence="3">
        <text>adenosine 5'-phosphoramidate + H2O = NH4(+) + AMP</text>
        <dbReference type="Rhea" id="RHEA:67916"/>
        <dbReference type="ChEBI" id="CHEBI:15377"/>
        <dbReference type="ChEBI" id="CHEBI:28938"/>
        <dbReference type="ChEBI" id="CHEBI:57890"/>
        <dbReference type="ChEBI" id="CHEBI:456215"/>
    </reaction>
</comment>
<evidence type="ECO:0000256" key="6">
    <source>
        <dbReference type="ARBA" id="ARBA00042361"/>
    </source>
</evidence>
<comment type="caution">
    <text evidence="9">The sequence shown here is derived from an EMBL/GenBank/DDBJ whole genome shotgun (WGS) entry which is preliminary data.</text>
</comment>
<dbReference type="Proteomes" id="UP001162164">
    <property type="component" value="Unassembled WGS sequence"/>
</dbReference>
<dbReference type="InterPro" id="IPR011146">
    <property type="entry name" value="HIT-like"/>
</dbReference>
<dbReference type="Pfam" id="PF11969">
    <property type="entry name" value="DcpS_C"/>
    <property type="match status" value="1"/>
</dbReference>
<name>A0ABQ9IRU8_9CUCU</name>
<dbReference type="SUPFAM" id="SSF54197">
    <property type="entry name" value="HIT-like"/>
    <property type="match status" value="1"/>
</dbReference>
<evidence type="ECO:0000256" key="2">
    <source>
        <dbReference type="ARBA" id="ARBA00022801"/>
    </source>
</evidence>
<evidence type="ECO:0000256" key="1">
    <source>
        <dbReference type="ARBA" id="ARBA00022741"/>
    </source>
</evidence>